<dbReference type="Proteomes" id="UP000669179">
    <property type="component" value="Unassembled WGS sequence"/>
</dbReference>
<evidence type="ECO:0000313" key="3">
    <source>
        <dbReference type="EMBL" id="MBO2452746.1"/>
    </source>
</evidence>
<sequence>MKSRKPGSPKKSGRLRNRVLRALGYGGTAALVVAAIVVLIMPLVKKDDGSGAAGAGPTAGGGGGQTTGRSTTPGNGGGSPFPSNPAPQQNNSGRPYPGQSSGSGSGQGGNGGDQGPPLPGSGGGTGVGMCPVGTAVYHDVGGALEVMIKVAGSGLVKAEASLRGRPSVTRQSSVKGGAPVTLTFNGVPTALVERVKVTTFSVGAAMDNCYATPG</sequence>
<evidence type="ECO:0000313" key="4">
    <source>
        <dbReference type="Proteomes" id="UP000669179"/>
    </source>
</evidence>
<keyword evidence="2" id="KW-0812">Transmembrane</keyword>
<organism evidence="3 4">
    <name type="scientific">Actinomadura barringtoniae</name>
    <dbReference type="NCBI Taxonomy" id="1427535"/>
    <lineage>
        <taxon>Bacteria</taxon>
        <taxon>Bacillati</taxon>
        <taxon>Actinomycetota</taxon>
        <taxon>Actinomycetes</taxon>
        <taxon>Streptosporangiales</taxon>
        <taxon>Thermomonosporaceae</taxon>
        <taxon>Actinomadura</taxon>
    </lineage>
</organism>
<name>A0A939PQA2_9ACTN</name>
<dbReference type="EMBL" id="JAGEOJ010000017">
    <property type="protein sequence ID" value="MBO2452746.1"/>
    <property type="molecule type" value="Genomic_DNA"/>
</dbReference>
<keyword evidence="2" id="KW-1133">Transmembrane helix</keyword>
<feature type="transmembrane region" description="Helical" evidence="2">
    <location>
        <begin position="20"/>
        <end position="44"/>
    </location>
</feature>
<feature type="compositionally biased region" description="Gly residues" evidence="1">
    <location>
        <begin position="101"/>
        <end position="125"/>
    </location>
</feature>
<dbReference type="AlphaFoldDB" id="A0A939PQA2"/>
<protein>
    <submittedName>
        <fullName evidence="3">Uncharacterized protein</fullName>
    </submittedName>
</protein>
<comment type="caution">
    <text evidence="3">The sequence shown here is derived from an EMBL/GenBank/DDBJ whole genome shotgun (WGS) entry which is preliminary data.</text>
</comment>
<evidence type="ECO:0000256" key="2">
    <source>
        <dbReference type="SAM" id="Phobius"/>
    </source>
</evidence>
<feature type="compositionally biased region" description="Gly residues" evidence="1">
    <location>
        <begin position="51"/>
        <end position="66"/>
    </location>
</feature>
<gene>
    <name evidence="3" type="ORF">J4573_37035</name>
</gene>
<dbReference type="RefSeq" id="WP_208260766.1">
    <property type="nucleotide sequence ID" value="NZ_JAGEOJ010000017.1"/>
</dbReference>
<feature type="region of interest" description="Disordered" evidence="1">
    <location>
        <begin position="48"/>
        <end position="125"/>
    </location>
</feature>
<reference evidence="3" key="1">
    <citation type="submission" date="2021-03" db="EMBL/GenBank/DDBJ databases">
        <authorList>
            <person name="Kanchanasin P."/>
            <person name="Saeng-In P."/>
            <person name="Phongsopitanun W."/>
            <person name="Yuki M."/>
            <person name="Kudo T."/>
            <person name="Ohkuma M."/>
            <person name="Tanasupawat S."/>
        </authorList>
    </citation>
    <scope>NUCLEOTIDE SEQUENCE</scope>
    <source>
        <strain evidence="3">GKU 128</strain>
    </source>
</reference>
<accession>A0A939PQA2</accession>
<evidence type="ECO:0000256" key="1">
    <source>
        <dbReference type="SAM" id="MobiDB-lite"/>
    </source>
</evidence>
<proteinExistence type="predicted"/>
<keyword evidence="2" id="KW-0472">Membrane</keyword>
<keyword evidence="4" id="KW-1185">Reference proteome</keyword>